<proteinExistence type="predicted"/>
<keyword evidence="1" id="KW-0472">Membrane</keyword>
<evidence type="ECO:0000259" key="2">
    <source>
        <dbReference type="Pfam" id="PF01833"/>
    </source>
</evidence>
<dbReference type="InterPro" id="IPR002909">
    <property type="entry name" value="IPT_dom"/>
</dbReference>
<sequence length="339" mass="36715">VPVIDDRGRLFGKLNLIDVITVAVVLGLIPLAYGAFLLFRVPIPIITSIEPTQVRQGDVTTLKVTGTGLRPFLVAAFGNKQTATHIESNGFLVQSPTIAEVRMPETLPPGNHDFVLYDQAMELLRVSGAVTVIPARVPSAPARRIRPLPRIPTPLLQLRLVGEFIGVPRDDAELIRVGLKLSEPVAEPVAERWPPQPTMKAEVLSVGATKDELRRLRAGDAGSGINAVTITAHIPDEVRVPAVIRVSCVINSNPAPLHSDCWFGDTVLAQTETIVLAGLSKGGVVRWGNQVSFMITEVLSSPGPTVSPSRVDIEVEGEFFGLTQDDLRFVEVGSKFERW</sequence>
<dbReference type="AlphaFoldDB" id="A0A381XSN8"/>
<feature type="domain" description="IPT/TIG" evidence="2">
    <location>
        <begin position="44"/>
        <end position="114"/>
    </location>
</feature>
<dbReference type="SUPFAM" id="SSF81296">
    <property type="entry name" value="E set domains"/>
    <property type="match status" value="1"/>
</dbReference>
<gene>
    <name evidence="3" type="ORF">METZ01_LOCUS120592</name>
</gene>
<evidence type="ECO:0000313" key="3">
    <source>
        <dbReference type="EMBL" id="SVA67738.1"/>
    </source>
</evidence>
<reference evidence="3" key="1">
    <citation type="submission" date="2018-05" db="EMBL/GenBank/DDBJ databases">
        <authorList>
            <person name="Lanie J.A."/>
            <person name="Ng W.-L."/>
            <person name="Kazmierczak K.M."/>
            <person name="Andrzejewski T.M."/>
            <person name="Davidsen T.M."/>
            <person name="Wayne K.J."/>
            <person name="Tettelin H."/>
            <person name="Glass J.I."/>
            <person name="Rusch D."/>
            <person name="Podicherti R."/>
            <person name="Tsui H.-C.T."/>
            <person name="Winkler M.E."/>
        </authorList>
    </citation>
    <scope>NUCLEOTIDE SEQUENCE</scope>
</reference>
<feature type="transmembrane region" description="Helical" evidence="1">
    <location>
        <begin position="16"/>
        <end position="39"/>
    </location>
</feature>
<keyword evidence="1" id="KW-0812">Transmembrane</keyword>
<evidence type="ECO:0000256" key="1">
    <source>
        <dbReference type="SAM" id="Phobius"/>
    </source>
</evidence>
<protein>
    <recommendedName>
        <fullName evidence="2">IPT/TIG domain-containing protein</fullName>
    </recommendedName>
</protein>
<dbReference type="EMBL" id="UINC01016230">
    <property type="protein sequence ID" value="SVA67738.1"/>
    <property type="molecule type" value="Genomic_DNA"/>
</dbReference>
<dbReference type="Pfam" id="PF01833">
    <property type="entry name" value="TIG"/>
    <property type="match status" value="1"/>
</dbReference>
<keyword evidence="1" id="KW-1133">Transmembrane helix</keyword>
<accession>A0A381XSN8</accession>
<feature type="non-terminal residue" evidence="3">
    <location>
        <position position="339"/>
    </location>
</feature>
<name>A0A381XSN8_9ZZZZ</name>
<feature type="non-terminal residue" evidence="3">
    <location>
        <position position="1"/>
    </location>
</feature>
<dbReference type="InterPro" id="IPR014756">
    <property type="entry name" value="Ig_E-set"/>
</dbReference>
<organism evidence="3">
    <name type="scientific">marine metagenome</name>
    <dbReference type="NCBI Taxonomy" id="408172"/>
    <lineage>
        <taxon>unclassified sequences</taxon>
        <taxon>metagenomes</taxon>
        <taxon>ecological metagenomes</taxon>
    </lineage>
</organism>